<dbReference type="GO" id="GO:0008652">
    <property type="term" value="P:amino acid biosynthetic process"/>
    <property type="evidence" value="ECO:0007669"/>
    <property type="project" value="UniProtKB-KW"/>
</dbReference>
<comment type="function">
    <text evidence="4 14">Catalyzes the conversion of 3-deoxy-D-arabino-heptulosonate 7-phosphate (DAHP) to dehydroquinate (DHQ).</text>
</comment>
<dbReference type="InterPro" id="IPR050071">
    <property type="entry name" value="Dehydroquinate_synthase"/>
</dbReference>
<evidence type="ECO:0000256" key="11">
    <source>
        <dbReference type="ARBA" id="ARBA00023027"/>
    </source>
</evidence>
<evidence type="ECO:0000259" key="15">
    <source>
        <dbReference type="Pfam" id="PF01761"/>
    </source>
</evidence>
<comment type="caution">
    <text evidence="14">Lacks conserved residue(s) required for the propagation of feature annotation.</text>
</comment>
<organism evidence="17 18">
    <name type="scientific">Gimesia maris</name>
    <dbReference type="NCBI Taxonomy" id="122"/>
    <lineage>
        <taxon>Bacteria</taxon>
        <taxon>Pseudomonadati</taxon>
        <taxon>Planctomycetota</taxon>
        <taxon>Planctomycetia</taxon>
        <taxon>Planctomycetales</taxon>
        <taxon>Planctomycetaceae</taxon>
        <taxon>Gimesia</taxon>
    </lineage>
</organism>
<comment type="similarity">
    <text evidence="14">Belongs to the sugar phosphate cyclases superfamily. Dehydroquinate synthase family.</text>
</comment>
<dbReference type="GO" id="GO:0046872">
    <property type="term" value="F:metal ion binding"/>
    <property type="evidence" value="ECO:0007669"/>
    <property type="project" value="UniProtKB-KW"/>
</dbReference>
<dbReference type="UniPathway" id="UPA00053">
    <property type="reaction ID" value="UER00085"/>
</dbReference>
<dbReference type="GO" id="GO:0009423">
    <property type="term" value="P:chorismate biosynthetic process"/>
    <property type="evidence" value="ECO:0007669"/>
    <property type="project" value="UniProtKB-UniRule"/>
</dbReference>
<dbReference type="Gene3D" id="3.40.50.1970">
    <property type="match status" value="1"/>
</dbReference>
<dbReference type="Pfam" id="PF01761">
    <property type="entry name" value="DHQ_synthase"/>
    <property type="match status" value="1"/>
</dbReference>
<name>A0A3D3RFZ7_9PLAN</name>
<gene>
    <name evidence="14 17" type="primary">aroB</name>
    <name evidence="17" type="ORF">DIT97_33955</name>
</gene>
<evidence type="ECO:0000256" key="12">
    <source>
        <dbReference type="ARBA" id="ARBA00023141"/>
    </source>
</evidence>
<dbReference type="GO" id="GO:0000166">
    <property type="term" value="F:nucleotide binding"/>
    <property type="evidence" value="ECO:0007669"/>
    <property type="project" value="UniProtKB-KW"/>
</dbReference>
<dbReference type="GO" id="GO:0005737">
    <property type="term" value="C:cytoplasm"/>
    <property type="evidence" value="ECO:0007669"/>
    <property type="project" value="UniProtKB-SubCell"/>
</dbReference>
<reference evidence="17 18" key="1">
    <citation type="journal article" date="2018" name="Nat. Biotechnol.">
        <title>A standardized bacterial taxonomy based on genome phylogeny substantially revises the tree of life.</title>
        <authorList>
            <person name="Parks D.H."/>
            <person name="Chuvochina M."/>
            <person name="Waite D.W."/>
            <person name="Rinke C."/>
            <person name="Skarshewski A."/>
            <person name="Chaumeil P.A."/>
            <person name="Hugenholtz P."/>
        </authorList>
    </citation>
    <scope>NUCLEOTIDE SEQUENCE [LARGE SCALE GENOMIC DNA]</scope>
    <source>
        <strain evidence="17">UBA9375</strain>
    </source>
</reference>
<dbReference type="Pfam" id="PF24621">
    <property type="entry name" value="DHQS_C"/>
    <property type="match status" value="1"/>
</dbReference>
<dbReference type="NCBIfam" id="TIGR01357">
    <property type="entry name" value="aroB"/>
    <property type="match status" value="1"/>
</dbReference>
<evidence type="ECO:0000256" key="3">
    <source>
        <dbReference type="ARBA" id="ARBA00001947"/>
    </source>
</evidence>
<evidence type="ECO:0000256" key="13">
    <source>
        <dbReference type="ARBA" id="ARBA00023239"/>
    </source>
</evidence>
<dbReference type="SUPFAM" id="SSF56796">
    <property type="entry name" value="Dehydroquinate synthase-like"/>
    <property type="match status" value="1"/>
</dbReference>
<comment type="catalytic activity">
    <reaction evidence="1 14">
        <text>7-phospho-2-dehydro-3-deoxy-D-arabino-heptonate = 3-dehydroquinate + phosphate</text>
        <dbReference type="Rhea" id="RHEA:21968"/>
        <dbReference type="ChEBI" id="CHEBI:32364"/>
        <dbReference type="ChEBI" id="CHEBI:43474"/>
        <dbReference type="ChEBI" id="CHEBI:58394"/>
        <dbReference type="EC" id="4.2.3.4"/>
    </reaction>
</comment>
<feature type="domain" description="3-dehydroquinate synthase N-terminal" evidence="15">
    <location>
        <begin position="154"/>
        <end position="265"/>
    </location>
</feature>
<accession>A0A3D3RFZ7</accession>
<dbReference type="PANTHER" id="PTHR43622:SF7">
    <property type="entry name" value="3-DEHYDROQUINATE SYNTHASE, CHLOROPLASTIC"/>
    <property type="match status" value="1"/>
</dbReference>
<evidence type="ECO:0000256" key="8">
    <source>
        <dbReference type="ARBA" id="ARBA00022723"/>
    </source>
</evidence>
<comment type="pathway">
    <text evidence="5 14">Metabolic intermediate biosynthesis; chorismate biosynthesis; chorismate from D-erythrose 4-phosphate and phosphoenolpyruvate: step 2/7.</text>
</comment>
<dbReference type="CDD" id="cd08195">
    <property type="entry name" value="DHQS"/>
    <property type="match status" value="1"/>
</dbReference>
<comment type="cofactor">
    <cofactor evidence="2 14">
        <name>NAD(+)</name>
        <dbReference type="ChEBI" id="CHEBI:57540"/>
    </cofactor>
</comment>
<comment type="subcellular location">
    <subcellularLocation>
        <location evidence="14">Cytoplasm</location>
    </subcellularLocation>
</comment>
<keyword evidence="12 14" id="KW-0057">Aromatic amino acid biosynthesis</keyword>
<evidence type="ECO:0000256" key="6">
    <source>
        <dbReference type="ARBA" id="ARBA00013031"/>
    </source>
</evidence>
<dbReference type="EC" id="4.2.3.4" evidence="6 14"/>
<comment type="caution">
    <text evidence="17">The sequence shown here is derived from an EMBL/GenBank/DDBJ whole genome shotgun (WGS) entry which is preliminary data.</text>
</comment>
<keyword evidence="14" id="KW-0170">Cobalt</keyword>
<dbReference type="InterPro" id="IPR016037">
    <property type="entry name" value="DHQ_synth_AroB"/>
</dbReference>
<sequence>MIGNILAGGTRLSRACCRKTVSDVRFGSIRRDFIRSQSYDRGLINQLIANPVEWGLRQLLTRYFQNEGCKVSESLDVNVALGPRSYHISVVSNQFAQFADTLETWMNQSPAYRNALADGSKTALIITDRNLATLHTPQIENSLKSKDWKFETAIIEPGEKSKSLEVISGLYDKLVAMKADRQTVLIAVGGGVTGDAAGFVAATYVRGLPFVQVPTSLLAHVDSSVGGKVGVNHPQAKNLIGAFYQPLGVFIDTSTLETLPVRDYRSGLAEVVKYGVILDSRFFHYLEQNIAALNQRDPDVLRKVIARSCELKAEVVEQDEHERSGLRAILNYGHTFAHAFEALCGYGELMHGEAVSIGMIYASYLAEKLDLISHQETERQIHLLEALGLPVLLPKGTRLDADQIIDRMKLDKKTVGGKLRFVLPTSLGRVEVFKEIPESLVREVLDELAHPAASDGDFQI</sequence>
<feature type="binding site" evidence="14">
    <location>
        <position position="334"/>
    </location>
    <ligand>
        <name>Zn(2+)</name>
        <dbReference type="ChEBI" id="CHEBI:29105"/>
    </ligand>
</feature>
<dbReference type="EMBL" id="DQAY01000206">
    <property type="protein sequence ID" value="HCO27764.1"/>
    <property type="molecule type" value="Genomic_DNA"/>
</dbReference>
<evidence type="ECO:0000313" key="18">
    <source>
        <dbReference type="Proteomes" id="UP000263642"/>
    </source>
</evidence>
<proteinExistence type="inferred from homology"/>
<dbReference type="PANTHER" id="PTHR43622">
    <property type="entry name" value="3-DEHYDROQUINATE SYNTHASE"/>
    <property type="match status" value="1"/>
</dbReference>
<feature type="binding site" evidence="14">
    <location>
        <position position="228"/>
    </location>
    <ligand>
        <name>NAD(+)</name>
        <dbReference type="ChEBI" id="CHEBI:57540"/>
    </ligand>
</feature>
<feature type="binding site" evidence="14">
    <location>
        <position position="351"/>
    </location>
    <ligand>
        <name>Zn(2+)</name>
        <dbReference type="ChEBI" id="CHEBI:29105"/>
    </ligand>
</feature>
<feature type="binding site" evidence="14">
    <location>
        <begin position="255"/>
        <end position="258"/>
    </location>
    <ligand>
        <name>NAD(+)</name>
        <dbReference type="ChEBI" id="CHEBI:57540"/>
    </ligand>
</feature>
<evidence type="ECO:0000256" key="14">
    <source>
        <dbReference type="HAMAP-Rule" id="MF_00110"/>
    </source>
</evidence>
<evidence type="ECO:0000256" key="9">
    <source>
        <dbReference type="ARBA" id="ARBA00022741"/>
    </source>
</evidence>
<feature type="binding site" evidence="14">
    <location>
        <begin position="215"/>
        <end position="216"/>
    </location>
    <ligand>
        <name>NAD(+)</name>
        <dbReference type="ChEBI" id="CHEBI:57540"/>
    </ligand>
</feature>
<dbReference type="FunFam" id="3.40.50.1970:FF:000007">
    <property type="entry name" value="Pentafunctional AROM polypeptide"/>
    <property type="match status" value="1"/>
</dbReference>
<keyword evidence="11 14" id="KW-0520">NAD</keyword>
<dbReference type="GO" id="GO:0009073">
    <property type="term" value="P:aromatic amino acid family biosynthetic process"/>
    <property type="evidence" value="ECO:0007669"/>
    <property type="project" value="UniProtKB-KW"/>
</dbReference>
<evidence type="ECO:0000256" key="10">
    <source>
        <dbReference type="ARBA" id="ARBA00022833"/>
    </source>
</evidence>
<feature type="domain" description="3-dehydroquinate synthase C-terminal" evidence="16">
    <location>
        <begin position="267"/>
        <end position="414"/>
    </location>
</feature>
<keyword evidence="8 14" id="KW-0479">Metal-binding</keyword>
<dbReference type="Proteomes" id="UP000263642">
    <property type="component" value="Unassembled WGS sequence"/>
</dbReference>
<comment type="cofactor">
    <cofactor evidence="14">
        <name>Co(2+)</name>
        <dbReference type="ChEBI" id="CHEBI:48828"/>
    </cofactor>
    <cofactor evidence="14">
        <name>Zn(2+)</name>
        <dbReference type="ChEBI" id="CHEBI:29105"/>
    </cofactor>
    <text evidence="14">Binds 1 divalent metal cation per subunit. Can use either Co(2+) or Zn(2+).</text>
</comment>
<comment type="cofactor">
    <cofactor evidence="3">
        <name>Zn(2+)</name>
        <dbReference type="ChEBI" id="CHEBI:29105"/>
    </cofactor>
</comment>
<dbReference type="InterPro" id="IPR056179">
    <property type="entry name" value="DHQS_C"/>
</dbReference>
<dbReference type="HAMAP" id="MF_00110">
    <property type="entry name" value="DHQ_synthase"/>
    <property type="match status" value="1"/>
</dbReference>
<evidence type="ECO:0000256" key="5">
    <source>
        <dbReference type="ARBA" id="ARBA00004661"/>
    </source>
</evidence>
<dbReference type="Gene3D" id="1.20.1090.10">
    <property type="entry name" value="Dehydroquinate synthase-like - alpha domain"/>
    <property type="match status" value="1"/>
</dbReference>
<evidence type="ECO:0000256" key="4">
    <source>
        <dbReference type="ARBA" id="ARBA00003485"/>
    </source>
</evidence>
<feature type="binding site" evidence="14">
    <location>
        <begin position="191"/>
        <end position="195"/>
    </location>
    <ligand>
        <name>NAD(+)</name>
        <dbReference type="ChEBI" id="CHEBI:57540"/>
    </ligand>
</feature>
<dbReference type="AlphaFoldDB" id="A0A3D3RFZ7"/>
<keyword evidence="7 14" id="KW-0028">Amino-acid biosynthesis</keyword>
<dbReference type="InterPro" id="IPR030960">
    <property type="entry name" value="DHQS/DOIS_N"/>
</dbReference>
<feature type="binding site" evidence="14">
    <location>
        <position position="270"/>
    </location>
    <ligand>
        <name>Zn(2+)</name>
        <dbReference type="ChEBI" id="CHEBI:29105"/>
    </ligand>
</feature>
<keyword evidence="9 14" id="KW-0547">Nucleotide-binding</keyword>
<evidence type="ECO:0000313" key="17">
    <source>
        <dbReference type="EMBL" id="HCO27764.1"/>
    </source>
</evidence>
<evidence type="ECO:0000259" key="16">
    <source>
        <dbReference type="Pfam" id="PF24621"/>
    </source>
</evidence>
<evidence type="ECO:0000256" key="1">
    <source>
        <dbReference type="ARBA" id="ARBA00001393"/>
    </source>
</evidence>
<keyword evidence="14" id="KW-0963">Cytoplasm</keyword>
<keyword evidence="13 14" id="KW-0456">Lyase</keyword>
<feature type="binding site" evidence="14">
    <location>
        <position position="237"/>
    </location>
    <ligand>
        <name>NAD(+)</name>
        <dbReference type="ChEBI" id="CHEBI:57540"/>
    </ligand>
</feature>
<keyword evidence="10 14" id="KW-0862">Zinc</keyword>
<protein>
    <recommendedName>
        <fullName evidence="6 14">3-dehydroquinate synthase</fullName>
        <shortName evidence="14">DHQS</shortName>
        <ecNumber evidence="6 14">4.2.3.4</ecNumber>
    </recommendedName>
</protein>
<dbReference type="GO" id="GO:0003856">
    <property type="term" value="F:3-dehydroquinate synthase activity"/>
    <property type="evidence" value="ECO:0007669"/>
    <property type="project" value="UniProtKB-UniRule"/>
</dbReference>
<evidence type="ECO:0000256" key="2">
    <source>
        <dbReference type="ARBA" id="ARBA00001911"/>
    </source>
</evidence>
<evidence type="ECO:0000256" key="7">
    <source>
        <dbReference type="ARBA" id="ARBA00022605"/>
    </source>
</evidence>